<evidence type="ECO:0008006" key="3">
    <source>
        <dbReference type="Google" id="ProtNLM"/>
    </source>
</evidence>
<dbReference type="AlphaFoldDB" id="A0A933GKL6"/>
<protein>
    <recommendedName>
        <fullName evidence="3">Flagellar protein FlgN</fullName>
    </recommendedName>
</protein>
<reference evidence="1" key="1">
    <citation type="submission" date="2020-07" db="EMBL/GenBank/DDBJ databases">
        <title>Huge and variable diversity of episymbiotic CPR bacteria and DPANN archaea in groundwater ecosystems.</title>
        <authorList>
            <person name="He C.Y."/>
            <person name="Keren R."/>
            <person name="Whittaker M."/>
            <person name="Farag I.F."/>
            <person name="Doudna J."/>
            <person name="Cate J.H.D."/>
            <person name="Banfield J.F."/>
        </authorList>
    </citation>
    <scope>NUCLEOTIDE SEQUENCE</scope>
    <source>
        <strain evidence="1">NC_groundwater_1482_Ag_S-0.65um_47_24</strain>
    </source>
</reference>
<organism evidence="1 2">
    <name type="scientific">Tectimicrobiota bacterium</name>
    <dbReference type="NCBI Taxonomy" id="2528274"/>
    <lineage>
        <taxon>Bacteria</taxon>
        <taxon>Pseudomonadati</taxon>
        <taxon>Nitrospinota/Tectimicrobiota group</taxon>
        <taxon>Candidatus Tectimicrobiota</taxon>
    </lineage>
</organism>
<dbReference type="EMBL" id="JACQWF010000132">
    <property type="protein sequence ID" value="MBI4595302.1"/>
    <property type="molecule type" value="Genomic_DNA"/>
</dbReference>
<accession>A0A933GKL6</accession>
<name>A0A933GKL6_UNCTE</name>
<comment type="caution">
    <text evidence="1">The sequence shown here is derived from an EMBL/GenBank/DDBJ whole genome shotgun (WGS) entry which is preliminary data.</text>
</comment>
<evidence type="ECO:0000313" key="1">
    <source>
        <dbReference type="EMBL" id="MBI4595302.1"/>
    </source>
</evidence>
<sequence>MKTTEQSLSLTNLQIHGNYLEKKLSLFKDFLLVTISLKNSLHGQDDKAHIEKLLAQRQECIETLDKVDALIAKIAESNLSDKLNSEDPRKERLGFISEKLNRVIRKSVELDKECMALASSQLIDLKNEILKLRQGSGALNRYAGNAGRLPRFLDIKE</sequence>
<dbReference type="Proteomes" id="UP000772181">
    <property type="component" value="Unassembled WGS sequence"/>
</dbReference>
<evidence type="ECO:0000313" key="2">
    <source>
        <dbReference type="Proteomes" id="UP000772181"/>
    </source>
</evidence>
<proteinExistence type="predicted"/>
<gene>
    <name evidence="1" type="ORF">HY730_02880</name>
</gene>